<dbReference type="AlphaFoldDB" id="G4RDB6"/>
<dbReference type="HOGENOM" id="CLU_008822_0_0_5"/>
<accession>G4RDB6</accession>
<dbReference type="EMBL" id="CP003075">
    <property type="protein sequence ID" value="AEQ50742.1"/>
    <property type="molecule type" value="Genomic_DNA"/>
</dbReference>
<evidence type="ECO:0000259" key="1">
    <source>
        <dbReference type="Pfam" id="PF24801"/>
    </source>
</evidence>
<dbReference type="eggNOG" id="COG4733">
    <property type="taxonomic scope" value="Bacteria"/>
</dbReference>
<evidence type="ECO:0000313" key="2">
    <source>
        <dbReference type="EMBL" id="AEQ50742.1"/>
    </source>
</evidence>
<dbReference type="KEGG" id="phl:KKY_703"/>
<evidence type="ECO:0000313" key="3">
    <source>
        <dbReference type="Proteomes" id="UP000008850"/>
    </source>
</evidence>
<sequence>MSELISVSGIGGLGPELGRVDISVPEGLTIAEIVSTVLPGATRAALERARVWLVSNAGETLVSARAHWHRIRPRAGVRVMIRLAPAGDALRDVLLIAVSVAAAAIGQFWAAPMIGSWATGLGFGTQIAGLIGQVGGALVTAGLTLAGGYLVNMLIPPAQQSGQQSERPLFSISGWRNRSNPDGVVPSLLGEHRVAPVYAAPSYTEVVGDNHYIRSLFTFGYGRVSISDLKIGETPISQFSDIDYEIREGLAGDDPVSIYPSQVIEENLGVELRRDRIRNAAGDITGTGPETPIVRYTASDAEEACVVLQFPSGLIAYETEGNNAGDPKSRTVSIRIEQRPASGGSWATVRTMDIKAKKREGFFRAHRWTLPSRGRWQIRVTRVTHEPTVASVADRSVWAVLQSFRPEYPLNFDKPLCLVAMRVRATYQLNSVLDTFNAMATRHILDWDHETESWVTRPTRNPAAMFRHILQGPEAAFPEPDSSIDLEALQEWHDYCRSKGLKYDRNRDFDGSQWDALAEVAAAGRAGPRYDGTKWSVIVDRPRDLVVAHVNDRNARDFSWMRNYVEPPHAFRVRFLDEGADYQQRERVVRWPGYVGDITVTEDLPMPGKTDPDEIWREARRRQYEVIHRPDTFSCVQDGAVRTATRGDLVKASFETLSRTLISLRVSEARERVLTLDGYVEMTAPNTYAVRFMRQIGEGDSATFESVLRSVEFFEGLTDTIILPGDGPLPEAGDLLQFGLAGQESIDLILAGTQSGDQMTSVLAMLAAAPIIDDLTDAEVPPAWDGRAGSDAGAVIAVPAVPEIVGIETLYVDDIASGLSVLIEPGGSVVAVATYTLQHRLSGSGVWTIVAGIPGGDGGVDLLGYAAGDIVELQVLATSPDGYSSAYSASVFGEVASPEPAPDPIPSATVVGGMGAAFINYSTPAGPNFASVKIYRNVVDDFGSSALVATLSGAPLSSYSHVDGDGTKVSLIANGGFASDADWSEGDGWAIAGGVATKTPGVASQIEQALALTEARSYRFAFDLLDVSAGDVTPALVGGTDVDGAPIGTDGQVLGSLVAGSANTGFAIKADADFEGTIDNVIVYEQGLTSLAQGNTFYWITAANAEGRESAPLALGDVTII</sequence>
<dbReference type="RefSeq" id="WP_014129891.1">
    <property type="nucleotide sequence ID" value="NC_016078.1"/>
</dbReference>
<proteinExistence type="predicted"/>
<reference evidence="2 3" key="1">
    <citation type="journal article" date="2012" name="J. Bacteriol.">
        <title>Complete genome sequence of Pelagibacterium halotolerans B2T.</title>
        <authorList>
            <person name="Huo Y.Y."/>
            <person name="Cheng H."/>
            <person name="Han X.F."/>
            <person name="Jiang X.W."/>
            <person name="Sun C."/>
            <person name="Zhang X.Q."/>
            <person name="Zhu X.F."/>
            <person name="Liu Y.F."/>
            <person name="Li P.F."/>
            <person name="Ni P.X."/>
            <person name="Wu M."/>
        </authorList>
    </citation>
    <scope>NUCLEOTIDE SEQUENCE [LARGE SCALE GENOMIC DNA]</scope>
    <source>
        <strain evidence="3">DSM 22347 / JCM 15775 / CGMCC 1.7692 / B2</strain>
    </source>
</reference>
<organism evidence="2 3">
    <name type="scientific">Pelagibacterium halotolerans (strain DSM 22347 / JCM 15775 / CGMCC 1.7692 / B2)</name>
    <dbReference type="NCBI Taxonomy" id="1082931"/>
    <lineage>
        <taxon>Bacteria</taxon>
        <taxon>Pseudomonadati</taxon>
        <taxon>Pseudomonadota</taxon>
        <taxon>Alphaproteobacteria</taxon>
        <taxon>Hyphomicrobiales</taxon>
        <taxon>Devosiaceae</taxon>
        <taxon>Pelagibacterium</taxon>
    </lineage>
</organism>
<dbReference type="InterPro" id="IPR055385">
    <property type="entry name" value="GpJ_HDII-ins2"/>
</dbReference>
<name>G4RDB6_PELHB</name>
<dbReference type="PATRIC" id="fig|1082931.4.peg.698"/>
<dbReference type="Pfam" id="PF24801">
    <property type="entry name" value="FNIII-A_GpJ"/>
    <property type="match status" value="1"/>
</dbReference>
<dbReference type="STRING" id="1082931.KKY_703"/>
<feature type="domain" description="Tip attachment protein J HDII-ins2" evidence="1">
    <location>
        <begin position="290"/>
        <end position="405"/>
    </location>
</feature>
<protein>
    <recommendedName>
        <fullName evidence="1">Tip attachment protein J HDII-ins2 domain-containing protein</fullName>
    </recommendedName>
</protein>
<dbReference type="Proteomes" id="UP000008850">
    <property type="component" value="Chromosome"/>
</dbReference>
<keyword evidence="3" id="KW-1185">Reference proteome</keyword>
<gene>
    <name evidence="2" type="ordered locus">KKY_703</name>
</gene>